<dbReference type="EMBL" id="PISJ01000026">
    <property type="protein sequence ID" value="PKF31213.1"/>
    <property type="molecule type" value="Genomic_DNA"/>
</dbReference>
<dbReference type="SUPFAM" id="SSF46785">
    <property type="entry name" value="Winged helix' DNA-binding domain"/>
    <property type="match status" value="1"/>
</dbReference>
<dbReference type="Gene3D" id="1.10.10.10">
    <property type="entry name" value="Winged helix-like DNA-binding domain superfamily/Winged helix DNA-binding domain"/>
    <property type="match status" value="1"/>
</dbReference>
<keyword evidence="3" id="KW-0238">DNA-binding</keyword>
<evidence type="ECO:0000256" key="3">
    <source>
        <dbReference type="ARBA" id="ARBA00023125"/>
    </source>
</evidence>
<organism evidence="7 9">
    <name type="scientific">Acinetobacter proteolyticus</name>
    <dbReference type="NCBI Taxonomy" id="1776741"/>
    <lineage>
        <taxon>Bacteria</taxon>
        <taxon>Pseudomonadati</taxon>
        <taxon>Pseudomonadota</taxon>
        <taxon>Gammaproteobacteria</taxon>
        <taxon>Moraxellales</taxon>
        <taxon>Moraxellaceae</taxon>
        <taxon>Acinetobacter</taxon>
    </lineage>
</organism>
<evidence type="ECO:0000259" key="5">
    <source>
        <dbReference type="PROSITE" id="PS50931"/>
    </source>
</evidence>
<accession>A0A1E7QZV7</accession>
<evidence type="ECO:0000313" key="8">
    <source>
        <dbReference type="Proteomes" id="UP000233553"/>
    </source>
</evidence>
<evidence type="ECO:0000313" key="9">
    <source>
        <dbReference type="Proteomes" id="UP000430404"/>
    </source>
</evidence>
<evidence type="ECO:0000313" key="6">
    <source>
        <dbReference type="EMBL" id="PKF31213.1"/>
    </source>
</evidence>
<dbReference type="FunFam" id="1.10.10.10:FF:000001">
    <property type="entry name" value="LysR family transcriptional regulator"/>
    <property type="match status" value="1"/>
</dbReference>
<comment type="similarity">
    <text evidence="1">Belongs to the LysR transcriptional regulatory family.</text>
</comment>
<evidence type="ECO:0000313" key="7">
    <source>
        <dbReference type="EMBL" id="VXA56252.1"/>
    </source>
</evidence>
<proteinExistence type="inferred from homology"/>
<dbReference type="GO" id="GO:0003677">
    <property type="term" value="F:DNA binding"/>
    <property type="evidence" value="ECO:0007669"/>
    <property type="project" value="UniProtKB-KW"/>
</dbReference>
<dbReference type="GO" id="GO:0032993">
    <property type="term" value="C:protein-DNA complex"/>
    <property type="evidence" value="ECO:0007669"/>
    <property type="project" value="TreeGrafter"/>
</dbReference>
<dbReference type="PANTHER" id="PTHR30346:SF0">
    <property type="entry name" value="HCA OPERON TRANSCRIPTIONAL ACTIVATOR HCAR"/>
    <property type="match status" value="1"/>
</dbReference>
<gene>
    <name evidence="7" type="ORF">ACI8B_280176</name>
    <name evidence="6" type="ORF">CW311_20245</name>
</gene>
<sequence>MELRHLRYFITVAEELSFSKAALKLHTSQPSLSQQIKDLEDDVGVQLLHRTKRKVELTDEGQVFLEQARLTLTQADKAVTMARQVAAAKVQCLKIGFVPSAEIRVFPYILPRLRVRLPKLQIRTLNLKESDQINKLKKGDLDLIFINQKFENEAFASQLVLKEPLVFMLPKQHPLAQHAQIDLAQLQDLPLTILAHKLSAPLARIITQYIKQQQIHFQNIDEASNIAEAIQAVHSGHRCAILPAYIQALATDQIVVKPLSQPLPCLDVFISYQKQNPSDATQQFIEEIQRVFSFDHITDLKSEPRI</sequence>
<dbReference type="SUPFAM" id="SSF53850">
    <property type="entry name" value="Periplasmic binding protein-like II"/>
    <property type="match status" value="1"/>
</dbReference>
<dbReference type="InterPro" id="IPR036390">
    <property type="entry name" value="WH_DNA-bd_sf"/>
</dbReference>
<dbReference type="GO" id="GO:0003700">
    <property type="term" value="F:DNA-binding transcription factor activity"/>
    <property type="evidence" value="ECO:0007669"/>
    <property type="project" value="InterPro"/>
</dbReference>
<feature type="domain" description="HTH lysR-type" evidence="5">
    <location>
        <begin position="1"/>
        <end position="58"/>
    </location>
</feature>
<dbReference type="PRINTS" id="PR00039">
    <property type="entry name" value="HTHLYSR"/>
</dbReference>
<dbReference type="NCBIfam" id="NF007385">
    <property type="entry name" value="PRK09906.1"/>
    <property type="match status" value="1"/>
</dbReference>
<dbReference type="PANTHER" id="PTHR30346">
    <property type="entry name" value="TRANSCRIPTIONAL DUAL REGULATOR HCAR-RELATED"/>
    <property type="match status" value="1"/>
</dbReference>
<dbReference type="OrthoDB" id="5289754at2"/>
<dbReference type="Proteomes" id="UP000430404">
    <property type="component" value="Unassembled WGS sequence"/>
</dbReference>
<dbReference type="InterPro" id="IPR000847">
    <property type="entry name" value="LysR_HTH_N"/>
</dbReference>
<keyword evidence="4" id="KW-0804">Transcription</keyword>
<accession>A0A653K6C8</accession>
<dbReference type="Gene3D" id="3.40.190.10">
    <property type="entry name" value="Periplasmic binding protein-like II"/>
    <property type="match status" value="2"/>
</dbReference>
<dbReference type="InterPro" id="IPR036388">
    <property type="entry name" value="WH-like_DNA-bd_sf"/>
</dbReference>
<evidence type="ECO:0000256" key="2">
    <source>
        <dbReference type="ARBA" id="ARBA00023015"/>
    </source>
</evidence>
<dbReference type="Pfam" id="PF00126">
    <property type="entry name" value="HTH_1"/>
    <property type="match status" value="1"/>
</dbReference>
<evidence type="ECO:0000256" key="4">
    <source>
        <dbReference type="ARBA" id="ARBA00023163"/>
    </source>
</evidence>
<evidence type="ECO:0000256" key="1">
    <source>
        <dbReference type="ARBA" id="ARBA00009437"/>
    </source>
</evidence>
<dbReference type="InterPro" id="IPR005119">
    <property type="entry name" value="LysR_subst-bd"/>
</dbReference>
<dbReference type="PROSITE" id="PS50931">
    <property type="entry name" value="HTH_LYSR"/>
    <property type="match status" value="1"/>
</dbReference>
<reference evidence="6 8" key="1">
    <citation type="submission" date="2017-12" db="EMBL/GenBank/DDBJ databases">
        <title>Draft Genome sequences of multiple microbial strains isolated from spacecraft associated surfaces.</title>
        <authorList>
            <person name="Seuylemezian A."/>
            <person name="Vaishampayan P."/>
            <person name="Venkateswaran K."/>
        </authorList>
    </citation>
    <scope>NUCLEOTIDE SEQUENCE [LARGE SCALE GENOMIC DNA]</scope>
    <source>
        <strain evidence="6 8">2P01AA</strain>
    </source>
</reference>
<dbReference type="Pfam" id="PF03466">
    <property type="entry name" value="LysR_substrate"/>
    <property type="match status" value="1"/>
</dbReference>
<dbReference type="AlphaFoldDB" id="A0A653K6C8"/>
<dbReference type="Proteomes" id="UP000233553">
    <property type="component" value="Unassembled WGS sequence"/>
</dbReference>
<reference evidence="7 9" key="2">
    <citation type="submission" date="2019-10" db="EMBL/GenBank/DDBJ databases">
        <authorList>
            <person name="Karimi E."/>
        </authorList>
    </citation>
    <scope>NUCLEOTIDE SEQUENCE [LARGE SCALE GENOMIC DNA]</scope>
    <source>
        <strain evidence="7">Acinetobacter sp. 8BE</strain>
    </source>
</reference>
<keyword evidence="2" id="KW-0805">Transcription regulation</keyword>
<dbReference type="EMBL" id="CABWKZ010000021">
    <property type="protein sequence ID" value="VXA56252.1"/>
    <property type="molecule type" value="Genomic_DNA"/>
</dbReference>
<protein>
    <submittedName>
        <fullName evidence="7">RpiR family transcriptional regulator</fullName>
    </submittedName>
</protein>
<dbReference type="RefSeq" id="WP_070076415.1">
    <property type="nucleotide sequence ID" value="NZ_CP158965.1"/>
</dbReference>
<name>A0A653K6C8_9GAMM</name>